<feature type="region of interest" description="Disordered" evidence="1">
    <location>
        <begin position="76"/>
        <end position="95"/>
    </location>
</feature>
<name>A0A330L7Q8_9BACT</name>
<dbReference type="EMBL" id="OUNR01000017">
    <property type="protein sequence ID" value="SPP65893.1"/>
    <property type="molecule type" value="Genomic_DNA"/>
</dbReference>
<evidence type="ECO:0000313" key="2">
    <source>
        <dbReference type="EMBL" id="SPP65893.1"/>
    </source>
</evidence>
<keyword evidence="3" id="KW-1185">Reference proteome</keyword>
<organism evidence="2 3">
    <name type="scientific">Nitrospira lenta</name>
    <dbReference type="NCBI Taxonomy" id="1436998"/>
    <lineage>
        <taxon>Bacteria</taxon>
        <taxon>Pseudomonadati</taxon>
        <taxon>Nitrospirota</taxon>
        <taxon>Nitrospiria</taxon>
        <taxon>Nitrospirales</taxon>
        <taxon>Nitrospiraceae</taxon>
        <taxon>Nitrospira</taxon>
    </lineage>
</organism>
<sequence>MQRVPTLPHIVRAWVLLQCLLLTLHANQGPLMAVLLRVGLERRLLQTWMGMERSLCGHRLMARVLRTARQASTRVEPVRERGVPSAGNSRRDILF</sequence>
<protein>
    <submittedName>
        <fullName evidence="2">Uncharacterized protein</fullName>
    </submittedName>
</protein>
<reference evidence="3" key="1">
    <citation type="submission" date="2018-04" db="EMBL/GenBank/DDBJ databases">
        <authorList>
            <person name="Lucker S."/>
            <person name="Sakoula D."/>
        </authorList>
    </citation>
    <scope>NUCLEOTIDE SEQUENCE [LARGE SCALE GENOMIC DNA]</scope>
</reference>
<dbReference type="AlphaFoldDB" id="A0A330L7Q8"/>
<evidence type="ECO:0000313" key="3">
    <source>
        <dbReference type="Proteomes" id="UP000248168"/>
    </source>
</evidence>
<proteinExistence type="predicted"/>
<gene>
    <name evidence="2" type="ORF">NITLEN_40366</name>
</gene>
<accession>A0A330L7Q8</accession>
<evidence type="ECO:0000256" key="1">
    <source>
        <dbReference type="SAM" id="MobiDB-lite"/>
    </source>
</evidence>
<dbReference type="InParanoid" id="A0A330L7Q8"/>
<dbReference type="Proteomes" id="UP000248168">
    <property type="component" value="Unassembled WGS sequence"/>
</dbReference>